<evidence type="ECO:0000313" key="3">
    <source>
        <dbReference type="Proteomes" id="UP001353858"/>
    </source>
</evidence>
<organism evidence="2 3">
    <name type="scientific">Aquatica leii</name>
    <dbReference type="NCBI Taxonomy" id="1421715"/>
    <lineage>
        <taxon>Eukaryota</taxon>
        <taxon>Metazoa</taxon>
        <taxon>Ecdysozoa</taxon>
        <taxon>Arthropoda</taxon>
        <taxon>Hexapoda</taxon>
        <taxon>Insecta</taxon>
        <taxon>Pterygota</taxon>
        <taxon>Neoptera</taxon>
        <taxon>Endopterygota</taxon>
        <taxon>Coleoptera</taxon>
        <taxon>Polyphaga</taxon>
        <taxon>Elateriformia</taxon>
        <taxon>Elateroidea</taxon>
        <taxon>Lampyridae</taxon>
        <taxon>Luciolinae</taxon>
        <taxon>Aquatica</taxon>
    </lineage>
</organism>
<name>A0AAN7PAZ3_9COLE</name>
<accession>A0AAN7PAZ3</accession>
<proteinExistence type="predicted"/>
<evidence type="ECO:0000256" key="1">
    <source>
        <dbReference type="SAM" id="MobiDB-lite"/>
    </source>
</evidence>
<protein>
    <submittedName>
        <fullName evidence="2">Uncharacterized protein</fullName>
    </submittedName>
</protein>
<reference evidence="3" key="1">
    <citation type="submission" date="2023-01" db="EMBL/GenBank/DDBJ databases">
        <title>Key to firefly adult light organ development and bioluminescence: homeobox transcription factors regulate luciferase expression and transportation to peroxisome.</title>
        <authorList>
            <person name="Fu X."/>
        </authorList>
    </citation>
    <scope>NUCLEOTIDE SEQUENCE [LARGE SCALE GENOMIC DNA]</scope>
</reference>
<evidence type="ECO:0000313" key="2">
    <source>
        <dbReference type="EMBL" id="KAK4880794.1"/>
    </source>
</evidence>
<dbReference type="AlphaFoldDB" id="A0AAN7PAZ3"/>
<comment type="caution">
    <text evidence="2">The sequence shown here is derived from an EMBL/GenBank/DDBJ whole genome shotgun (WGS) entry which is preliminary data.</text>
</comment>
<keyword evidence="3" id="KW-1185">Reference proteome</keyword>
<dbReference type="EMBL" id="JARPUR010000003">
    <property type="protein sequence ID" value="KAK4880794.1"/>
    <property type="molecule type" value="Genomic_DNA"/>
</dbReference>
<dbReference type="Proteomes" id="UP001353858">
    <property type="component" value="Unassembled WGS sequence"/>
</dbReference>
<gene>
    <name evidence="2" type="ORF">RN001_008940</name>
</gene>
<sequence>MLILISETCPNFLKIKILKKYRILTINKSLLIDLIAIGLPEFVTDKIDREKLKEVDDLFNKLRWLEHLIKENNNTNNTPVSNKSKFQKPSGTKEKTPCKTCESKGKKNRFHPESICWYKNEKKEDIELINTLLNVELSYEDQKN</sequence>
<feature type="compositionally biased region" description="Basic and acidic residues" evidence="1">
    <location>
        <begin position="91"/>
        <end position="105"/>
    </location>
</feature>
<feature type="compositionally biased region" description="Polar residues" evidence="1">
    <location>
        <begin position="79"/>
        <end position="90"/>
    </location>
</feature>
<feature type="region of interest" description="Disordered" evidence="1">
    <location>
        <begin position="73"/>
        <end position="106"/>
    </location>
</feature>